<accession>A0A8B8AMI8</accession>
<dbReference type="Gene3D" id="2.120.10.30">
    <property type="entry name" value="TolB, C-terminal domain"/>
    <property type="match status" value="1"/>
</dbReference>
<dbReference type="GeneID" id="111103111"/>
<sequence length="130" mass="14732">MVSTRRGKHRFSYKGPPGSIFEPRGICTDPLSHILVCNLCGSSVQMIDKDGQFLLFLLVPHDISFQPFSICYDSERHIVVVGSKGFQRTISAYRYIDRNLGVPGETEVDEEKFTSPSYSDRRSIRLVTKT</sequence>
<organism evidence="1 2">
    <name type="scientific">Crassostrea virginica</name>
    <name type="common">Eastern oyster</name>
    <dbReference type="NCBI Taxonomy" id="6565"/>
    <lineage>
        <taxon>Eukaryota</taxon>
        <taxon>Metazoa</taxon>
        <taxon>Spiralia</taxon>
        <taxon>Lophotrochozoa</taxon>
        <taxon>Mollusca</taxon>
        <taxon>Bivalvia</taxon>
        <taxon>Autobranchia</taxon>
        <taxon>Pteriomorphia</taxon>
        <taxon>Ostreida</taxon>
        <taxon>Ostreoidea</taxon>
        <taxon>Ostreidae</taxon>
        <taxon>Crassostrea</taxon>
    </lineage>
</organism>
<evidence type="ECO:0000313" key="2">
    <source>
        <dbReference type="RefSeq" id="XP_022291848.1"/>
    </source>
</evidence>
<dbReference type="InterPro" id="IPR011042">
    <property type="entry name" value="6-blade_b-propeller_TolB-like"/>
</dbReference>
<reference evidence="2" key="1">
    <citation type="submission" date="2025-08" db="UniProtKB">
        <authorList>
            <consortium name="RefSeq"/>
        </authorList>
    </citation>
    <scope>IDENTIFICATION</scope>
    <source>
        <tissue evidence="2">Whole sample</tissue>
    </source>
</reference>
<name>A0A8B8AMI8_CRAVI</name>
<dbReference type="SUPFAM" id="SSF101898">
    <property type="entry name" value="NHL repeat"/>
    <property type="match status" value="1"/>
</dbReference>
<dbReference type="AlphaFoldDB" id="A0A8B8AMI8"/>
<proteinExistence type="predicted"/>
<dbReference type="Proteomes" id="UP000694844">
    <property type="component" value="Chromosome 7"/>
</dbReference>
<gene>
    <name evidence="2" type="primary">LOC111103111</name>
</gene>
<dbReference type="RefSeq" id="XP_022291848.1">
    <property type="nucleotide sequence ID" value="XM_022436140.1"/>
</dbReference>
<protein>
    <submittedName>
        <fullName evidence="2">Uncharacterized protein LOC111103111</fullName>
    </submittedName>
</protein>
<evidence type="ECO:0000313" key="1">
    <source>
        <dbReference type="Proteomes" id="UP000694844"/>
    </source>
</evidence>
<dbReference type="KEGG" id="cvn:111103111"/>
<dbReference type="OrthoDB" id="6137886at2759"/>
<keyword evidence="1" id="KW-1185">Reference proteome</keyword>